<sequence>MGTTSTILQLTFLCSGLEPGRDGVGDYTRRLAAALIKQGHHCTVIAFNDRYISADEQSKQIVDDTEVSIFRIAAAQPAQQRFAAVKAHVQQFDPQWISLQFVPFGFHAKGLTFGLSKLLLSISKTAQWHLMVHELWVGMDKQSPAKHIAWGWLQKQLIRSLFRKLNPAVIATQSLLYQNQLGKMGFDASYLPLFSNIPVSGVKRSRSDRTVYLIIFGNIHFGAPVKQFAAEVAAHGQSAKIKYILKIVGHCGDEQAVWLKEWKSTGMDAELVGQQSPDRISAELINADIAITTTPVTITDKSGSFAAMREHDLPVISVSRPWHANGFEKMAVPDGVFYYQKGNFKEFLNRAANRQHAKSNVDVLAKQLSSLLYHI</sequence>
<dbReference type="SUPFAM" id="SSF53756">
    <property type="entry name" value="UDP-Glycosyltransferase/glycogen phosphorylase"/>
    <property type="match status" value="1"/>
</dbReference>
<dbReference type="EMBL" id="JACWMX010000003">
    <property type="protein sequence ID" value="MBD1393305.1"/>
    <property type="molecule type" value="Genomic_DNA"/>
</dbReference>
<evidence type="ECO:0000313" key="2">
    <source>
        <dbReference type="Proteomes" id="UP000619078"/>
    </source>
</evidence>
<proteinExistence type="predicted"/>
<reference evidence="1" key="1">
    <citation type="submission" date="2020-09" db="EMBL/GenBank/DDBJ databases">
        <title>Novel species of Mucilaginibacter isolated from a glacier on the Tibetan Plateau.</title>
        <authorList>
            <person name="Liu Q."/>
            <person name="Xin Y.-H."/>
        </authorList>
    </citation>
    <scope>NUCLEOTIDE SEQUENCE</scope>
    <source>
        <strain evidence="1">ZB1P21</strain>
    </source>
</reference>
<accession>A0A926NRC6</accession>
<name>A0A926NRC6_9SPHI</name>
<comment type="caution">
    <text evidence="1">The sequence shown here is derived from an EMBL/GenBank/DDBJ whole genome shotgun (WGS) entry which is preliminary data.</text>
</comment>
<dbReference type="Gene3D" id="3.40.50.2000">
    <property type="entry name" value="Glycogen Phosphorylase B"/>
    <property type="match status" value="1"/>
</dbReference>
<evidence type="ECO:0008006" key="3">
    <source>
        <dbReference type="Google" id="ProtNLM"/>
    </source>
</evidence>
<dbReference type="AlphaFoldDB" id="A0A926NRC6"/>
<dbReference type="Proteomes" id="UP000619078">
    <property type="component" value="Unassembled WGS sequence"/>
</dbReference>
<evidence type="ECO:0000313" key="1">
    <source>
        <dbReference type="EMBL" id="MBD1393305.1"/>
    </source>
</evidence>
<keyword evidence="2" id="KW-1185">Reference proteome</keyword>
<dbReference type="RefSeq" id="WP_191163036.1">
    <property type="nucleotide sequence ID" value="NZ_JACWMX010000003.1"/>
</dbReference>
<gene>
    <name evidence="1" type="ORF">IDJ76_09365</name>
</gene>
<organism evidence="1 2">
    <name type="scientific">Mucilaginibacter glaciei</name>
    <dbReference type="NCBI Taxonomy" id="2772109"/>
    <lineage>
        <taxon>Bacteria</taxon>
        <taxon>Pseudomonadati</taxon>
        <taxon>Bacteroidota</taxon>
        <taxon>Sphingobacteriia</taxon>
        <taxon>Sphingobacteriales</taxon>
        <taxon>Sphingobacteriaceae</taxon>
        <taxon>Mucilaginibacter</taxon>
    </lineage>
</organism>
<protein>
    <recommendedName>
        <fullName evidence="3">Glycosyltransferase involved in cell wall biosynthesis</fullName>
    </recommendedName>
</protein>